<gene>
    <name evidence="5" type="ORF">I6N98_06920</name>
</gene>
<evidence type="ECO:0000256" key="2">
    <source>
        <dbReference type="ARBA" id="ARBA00022598"/>
    </source>
</evidence>
<dbReference type="InterPro" id="IPR042099">
    <property type="entry name" value="ANL_N_sf"/>
</dbReference>
<dbReference type="GO" id="GO:0031956">
    <property type="term" value="F:medium-chain fatty acid-CoA ligase activity"/>
    <property type="evidence" value="ECO:0007669"/>
    <property type="project" value="TreeGrafter"/>
</dbReference>
<dbReference type="InterPro" id="IPR000873">
    <property type="entry name" value="AMP-dep_synth/lig_dom"/>
</dbReference>
<dbReference type="InterPro" id="IPR020845">
    <property type="entry name" value="AMP-binding_CS"/>
</dbReference>
<feature type="domain" description="AMP-binding enzyme C-terminal" evidence="4">
    <location>
        <begin position="442"/>
        <end position="517"/>
    </location>
</feature>
<dbReference type="PANTHER" id="PTHR43201">
    <property type="entry name" value="ACYL-COA SYNTHETASE"/>
    <property type="match status" value="1"/>
</dbReference>
<dbReference type="GO" id="GO:0006631">
    <property type="term" value="P:fatty acid metabolic process"/>
    <property type="evidence" value="ECO:0007669"/>
    <property type="project" value="TreeGrafter"/>
</dbReference>
<dbReference type="SUPFAM" id="SSF56801">
    <property type="entry name" value="Acetyl-CoA synthetase-like"/>
    <property type="match status" value="1"/>
</dbReference>
<dbReference type="NCBIfam" id="NF005801">
    <property type="entry name" value="PRK07656.1"/>
    <property type="match status" value="1"/>
</dbReference>
<dbReference type="Pfam" id="PF13193">
    <property type="entry name" value="AMP-binding_C"/>
    <property type="match status" value="1"/>
</dbReference>
<dbReference type="Gene3D" id="3.30.300.30">
    <property type="match status" value="1"/>
</dbReference>
<reference evidence="5 6" key="1">
    <citation type="submission" date="2020-12" db="EMBL/GenBank/DDBJ databases">
        <authorList>
            <person name="Shan Y."/>
        </authorList>
    </citation>
    <scope>NUCLEOTIDE SEQUENCE [LARGE SCALE GENOMIC DNA]</scope>
    <source>
        <strain evidence="6">csc3.9</strain>
    </source>
</reference>
<proteinExistence type="inferred from homology"/>
<sequence length="530" mass="56812">MLKDDVGQGALPLTAPRLAGWAAQQYGDKLAIRDGDQDLSYSDLNQARRQAGKAFMALGVEKGDRVAIWAPNSAQWIVAALGAQSLGAIVVTLNTRLSGAEAADILSRAGVSYLLTVAQLEQGAPCGLLAEESLPALKETVLLEGAEDGARSWQDFLALAEGADSAAFTAAERAVLPSDSADMLFTSGTTGKAKGVLCSHEQNFRVFVTWSDTVGLRSDDNYLIINPFFHSFGYKAGWLAALIKGAAIFPMARFDRSALMAAIEQHRITMLPGAPSLYDMILNAEDRDQYDLSSLRLGVTGAASVPVQLVKDMSEVLGFETVVTAYGLTESTGVVTICRPDDDPETIANTSGRVIDGVELRCVDPESGKERPRGEAGEVWVRGYNVMQGYFDMPDATAEAITDDGWLRTGDIGVMDERGYLRITDRLKDMYIMNGENVYPAEVEQCLRQLPGVAQVAVVGIPHKAQGEVGAAFVVPASGAELDEDAVKQHASNNLARYKVPKHVFLVDSLPLNASGKVLKTVLREQAAQA</sequence>
<evidence type="ECO:0000313" key="5">
    <source>
        <dbReference type="EMBL" id="QQD19577.1"/>
    </source>
</evidence>
<dbReference type="InterPro" id="IPR045851">
    <property type="entry name" value="AMP-bd_C_sf"/>
</dbReference>
<dbReference type="Proteomes" id="UP000596063">
    <property type="component" value="Chromosome"/>
</dbReference>
<keyword evidence="2" id="KW-0436">Ligase</keyword>
<evidence type="ECO:0000259" key="3">
    <source>
        <dbReference type="Pfam" id="PF00501"/>
    </source>
</evidence>
<dbReference type="PANTHER" id="PTHR43201:SF5">
    <property type="entry name" value="MEDIUM-CHAIN ACYL-COA LIGASE ACSF2, MITOCHONDRIAL"/>
    <property type="match status" value="1"/>
</dbReference>
<protein>
    <submittedName>
        <fullName evidence="5">AMP-binding protein</fullName>
    </submittedName>
</protein>
<accession>A0A7T4R3E3</accession>
<dbReference type="AlphaFoldDB" id="A0A7T4R3E3"/>
<feature type="domain" description="AMP-dependent synthetase/ligase" evidence="3">
    <location>
        <begin position="21"/>
        <end position="391"/>
    </location>
</feature>
<keyword evidence="6" id="KW-1185">Reference proteome</keyword>
<dbReference type="KEGG" id="snan:I6N98_06920"/>
<dbReference type="EMBL" id="CP066167">
    <property type="protein sequence ID" value="QQD19577.1"/>
    <property type="molecule type" value="Genomic_DNA"/>
</dbReference>
<name>A0A7T4R3E3_9GAMM</name>
<dbReference type="Gene3D" id="3.40.50.12780">
    <property type="entry name" value="N-terminal domain of ligase-like"/>
    <property type="match status" value="1"/>
</dbReference>
<dbReference type="PROSITE" id="PS00455">
    <property type="entry name" value="AMP_BINDING"/>
    <property type="match status" value="1"/>
</dbReference>
<comment type="similarity">
    <text evidence="1">Belongs to the ATP-dependent AMP-binding enzyme family.</text>
</comment>
<dbReference type="InterPro" id="IPR025110">
    <property type="entry name" value="AMP-bd_C"/>
</dbReference>
<organism evidence="5 6">
    <name type="scientific">Spongiibacter nanhainus</name>
    <dbReference type="NCBI Taxonomy" id="2794344"/>
    <lineage>
        <taxon>Bacteria</taxon>
        <taxon>Pseudomonadati</taxon>
        <taxon>Pseudomonadota</taxon>
        <taxon>Gammaproteobacteria</taxon>
        <taxon>Cellvibrionales</taxon>
        <taxon>Spongiibacteraceae</taxon>
        <taxon>Spongiibacter</taxon>
    </lineage>
</organism>
<dbReference type="RefSeq" id="WP_198571061.1">
    <property type="nucleotide sequence ID" value="NZ_CP066167.1"/>
</dbReference>
<evidence type="ECO:0000259" key="4">
    <source>
        <dbReference type="Pfam" id="PF13193"/>
    </source>
</evidence>
<evidence type="ECO:0000313" key="6">
    <source>
        <dbReference type="Proteomes" id="UP000596063"/>
    </source>
</evidence>
<evidence type="ECO:0000256" key="1">
    <source>
        <dbReference type="ARBA" id="ARBA00006432"/>
    </source>
</evidence>
<dbReference type="Pfam" id="PF00501">
    <property type="entry name" value="AMP-binding"/>
    <property type="match status" value="1"/>
</dbReference>